<keyword evidence="3" id="KW-0975">Bacterial flagellum</keyword>
<evidence type="ECO:0000256" key="2">
    <source>
        <dbReference type="ARBA" id="ARBA00005709"/>
    </source>
</evidence>
<dbReference type="SUPFAM" id="SSF64518">
    <property type="entry name" value="Phase 1 flagellin"/>
    <property type="match status" value="1"/>
</dbReference>
<name>A0A5C6M5M6_9PLAN</name>
<evidence type="ECO:0000259" key="4">
    <source>
        <dbReference type="Pfam" id="PF00700"/>
    </source>
</evidence>
<evidence type="ECO:0000313" key="6">
    <source>
        <dbReference type="Proteomes" id="UP000321083"/>
    </source>
</evidence>
<protein>
    <recommendedName>
        <fullName evidence="4">Flagellin C-terminal domain-containing protein</fullName>
    </recommendedName>
</protein>
<accession>A0A5C6M5M6</accession>
<evidence type="ECO:0000313" key="5">
    <source>
        <dbReference type="EMBL" id="TWW09419.1"/>
    </source>
</evidence>
<comment type="similarity">
    <text evidence="2">Belongs to the bacterial flagellin family.</text>
</comment>
<dbReference type="Pfam" id="PF00700">
    <property type="entry name" value="Flagellin_C"/>
    <property type="match status" value="1"/>
</dbReference>
<organism evidence="5 6">
    <name type="scientific">Planctomyces bekefii</name>
    <dbReference type="NCBI Taxonomy" id="1653850"/>
    <lineage>
        <taxon>Bacteria</taxon>
        <taxon>Pseudomonadati</taxon>
        <taxon>Planctomycetota</taxon>
        <taxon>Planctomycetia</taxon>
        <taxon>Planctomycetales</taxon>
        <taxon>Planctomycetaceae</taxon>
        <taxon>Planctomyces</taxon>
    </lineage>
</organism>
<feature type="domain" description="Flagellin C-terminal" evidence="4">
    <location>
        <begin position="57"/>
        <end position="138"/>
    </location>
</feature>
<sequence length="139" mass="15774">QVSPGDFRQINISGRKLFEATHDERENGHFNMIHALEMLYDGMMTDNKDSIRKAMGELDHQLEKTTSSHATVGALWNTLENTGSRLNAEETSLRARLSKSQDADYYDATSEFKRTETVLQSTLMASTKLLQPSLFNFLQ</sequence>
<gene>
    <name evidence="5" type="ORF">E3A20_14480</name>
</gene>
<reference evidence="5 6" key="2">
    <citation type="submission" date="2019-08" db="EMBL/GenBank/DDBJ databases">
        <authorList>
            <person name="Henke P."/>
        </authorList>
    </citation>
    <scope>NUCLEOTIDE SEQUENCE [LARGE SCALE GENOMIC DNA]</scope>
    <source>
        <strain evidence="5">Phe10_nw2017</strain>
    </source>
</reference>
<dbReference type="EMBL" id="SRHE01000280">
    <property type="protein sequence ID" value="TWW09419.1"/>
    <property type="molecule type" value="Genomic_DNA"/>
</dbReference>
<dbReference type="GO" id="GO:0005198">
    <property type="term" value="F:structural molecule activity"/>
    <property type="evidence" value="ECO:0007669"/>
    <property type="project" value="InterPro"/>
</dbReference>
<reference evidence="5 6" key="1">
    <citation type="submission" date="2019-08" db="EMBL/GenBank/DDBJ databases">
        <title>100 year-old enigma solved: identification of Planctomyces bekefii, the type genus and species of the phylum Planctomycetes.</title>
        <authorList>
            <person name="Svetlana D.N."/>
            <person name="Overmann J."/>
        </authorList>
    </citation>
    <scope>NUCLEOTIDE SEQUENCE [LARGE SCALE GENOMIC DNA]</scope>
    <source>
        <strain evidence="5">Phe10_nw2017</strain>
    </source>
</reference>
<comment type="subcellular location">
    <subcellularLocation>
        <location evidence="1">Bacterial flagellum</location>
    </subcellularLocation>
</comment>
<evidence type="ECO:0000256" key="1">
    <source>
        <dbReference type="ARBA" id="ARBA00004365"/>
    </source>
</evidence>
<dbReference type="Proteomes" id="UP000321083">
    <property type="component" value="Unassembled WGS sequence"/>
</dbReference>
<dbReference type="AlphaFoldDB" id="A0A5C6M5M6"/>
<dbReference type="Gene3D" id="1.20.1330.10">
    <property type="entry name" value="f41 fragment of flagellin, N-terminal domain"/>
    <property type="match status" value="1"/>
</dbReference>
<proteinExistence type="inferred from homology"/>
<dbReference type="PANTHER" id="PTHR42792">
    <property type="entry name" value="FLAGELLIN"/>
    <property type="match status" value="1"/>
</dbReference>
<comment type="caution">
    <text evidence="5">The sequence shown here is derived from an EMBL/GenBank/DDBJ whole genome shotgun (WGS) entry which is preliminary data.</text>
</comment>
<dbReference type="PANTHER" id="PTHR42792:SF1">
    <property type="entry name" value="FLAGELLAR HOOK-ASSOCIATED PROTEIN 3"/>
    <property type="match status" value="1"/>
</dbReference>
<keyword evidence="6" id="KW-1185">Reference proteome</keyword>
<dbReference type="InterPro" id="IPR001492">
    <property type="entry name" value="Flagellin"/>
</dbReference>
<dbReference type="GO" id="GO:0009288">
    <property type="term" value="C:bacterial-type flagellum"/>
    <property type="evidence" value="ECO:0007669"/>
    <property type="project" value="UniProtKB-SubCell"/>
</dbReference>
<evidence type="ECO:0000256" key="3">
    <source>
        <dbReference type="ARBA" id="ARBA00023143"/>
    </source>
</evidence>
<dbReference type="InterPro" id="IPR046358">
    <property type="entry name" value="Flagellin_C"/>
</dbReference>
<feature type="non-terminal residue" evidence="5">
    <location>
        <position position="1"/>
    </location>
</feature>